<gene>
    <name evidence="2" type="primary">ubiE_5</name>
    <name evidence="2" type="ORF">CAPSK01_003778</name>
</gene>
<dbReference type="SUPFAM" id="SSF53335">
    <property type="entry name" value="S-adenosyl-L-methionine-dependent methyltransferases"/>
    <property type="match status" value="1"/>
</dbReference>
<sequence>MTQELICLSAGGRTNADTLPRLTDLERHFPNIDVRTLTIHMKNNFNEPVSSCVAVKKVLPAIPQYLQAHYWWAYVHPRAVHVFERQWLVNLILWGNYRRLCNAVLHDYGHQLPGRTLQIACAYGDLTPRLAACVTPGGALEIADILPIQLENLAGKLGPQAPIKLHCMDSAALGFADASFDRALLFFLLHEQPQAVRERTLAEALRVVRPGGTLTIVDYAPPSRFNPLRYFWKPVLDRLEPFARDLFSEEVMAWLPKEGGFVTLGKQRFFGGMYQMLTLKVVETGKDQSAGE</sequence>
<dbReference type="Gene3D" id="3.40.50.150">
    <property type="entry name" value="Vaccinia Virus protein VP39"/>
    <property type="match status" value="1"/>
</dbReference>
<dbReference type="Proteomes" id="UP000019812">
    <property type="component" value="Unassembled WGS sequence"/>
</dbReference>
<protein>
    <submittedName>
        <fullName evidence="2">Demethylmenaquinone methyltransferase</fullName>
        <ecNumber evidence="2">2.1.1.163</ecNumber>
    </submittedName>
</protein>
<reference evidence="2 3" key="1">
    <citation type="submission" date="2014-07" db="EMBL/GenBank/DDBJ databases">
        <title>Expanding our view of genomic diversity in Candidatus Accumulibacter clades.</title>
        <authorList>
            <person name="Skennerton C.T."/>
            <person name="Barr J.J."/>
            <person name="Slater F.R."/>
            <person name="Bond P.L."/>
            <person name="Tyson G.W."/>
        </authorList>
    </citation>
    <scope>NUCLEOTIDE SEQUENCE [LARGE SCALE GENOMIC DNA]</scope>
    <source>
        <strain evidence="3">SK-01</strain>
    </source>
</reference>
<keyword evidence="2" id="KW-0808">Transferase</keyword>
<organism evidence="2 3">
    <name type="scientific">Candidatus Accumulibacter vicinus</name>
    <dbReference type="NCBI Taxonomy" id="2954382"/>
    <lineage>
        <taxon>Bacteria</taxon>
        <taxon>Pseudomonadati</taxon>
        <taxon>Pseudomonadota</taxon>
        <taxon>Betaproteobacteria</taxon>
        <taxon>Candidatus Accumulibacter</taxon>
    </lineage>
</organism>
<dbReference type="AlphaFoldDB" id="A0A084XWJ5"/>
<dbReference type="EMBL" id="JDSS02000037">
    <property type="protein sequence ID" value="KFB66839.1"/>
    <property type="molecule type" value="Genomic_DNA"/>
</dbReference>
<evidence type="ECO:0000313" key="3">
    <source>
        <dbReference type="Proteomes" id="UP000019812"/>
    </source>
</evidence>
<dbReference type="Pfam" id="PF13649">
    <property type="entry name" value="Methyltransf_25"/>
    <property type="match status" value="1"/>
</dbReference>
<dbReference type="NCBIfam" id="NF038261">
    <property type="entry name" value="rhodoquin_RquA"/>
    <property type="match status" value="1"/>
</dbReference>
<feature type="domain" description="Methyltransferase" evidence="1">
    <location>
        <begin position="117"/>
        <end position="212"/>
    </location>
</feature>
<dbReference type="GO" id="GO:0043770">
    <property type="term" value="F:demethylmenaquinone methyltransferase activity"/>
    <property type="evidence" value="ECO:0007669"/>
    <property type="project" value="UniProtKB-EC"/>
</dbReference>
<dbReference type="InterPro" id="IPR029063">
    <property type="entry name" value="SAM-dependent_MTases_sf"/>
</dbReference>
<name>A0A084XWJ5_9PROT</name>
<proteinExistence type="predicted"/>
<evidence type="ECO:0000259" key="1">
    <source>
        <dbReference type="Pfam" id="PF13649"/>
    </source>
</evidence>
<dbReference type="STRING" id="1457154.CAPSK01_003778"/>
<accession>A0A084XWJ5</accession>
<dbReference type="EC" id="2.1.1.163" evidence="2"/>
<evidence type="ECO:0000313" key="2">
    <source>
        <dbReference type="EMBL" id="KFB66839.1"/>
    </source>
</evidence>
<comment type="caution">
    <text evidence="2">The sequence shown here is derived from an EMBL/GenBank/DDBJ whole genome shotgun (WGS) entry which is preliminary data.</text>
</comment>
<keyword evidence="2" id="KW-0489">Methyltransferase</keyword>
<dbReference type="InterPro" id="IPR041698">
    <property type="entry name" value="Methyltransf_25"/>
</dbReference>
<dbReference type="GO" id="GO:0032259">
    <property type="term" value="P:methylation"/>
    <property type="evidence" value="ECO:0007669"/>
    <property type="project" value="UniProtKB-KW"/>
</dbReference>